<dbReference type="EnsemblPlants" id="OBART06G08690.1">
    <property type="protein sequence ID" value="OBART06G08690.1"/>
    <property type="gene ID" value="OBART06G08690"/>
</dbReference>
<dbReference type="HOGENOM" id="CLU_2187982_0_0_1"/>
<protein>
    <submittedName>
        <fullName evidence="2">Uncharacterized protein</fullName>
    </submittedName>
</protein>
<evidence type="ECO:0000256" key="1">
    <source>
        <dbReference type="SAM" id="MobiDB-lite"/>
    </source>
</evidence>
<dbReference type="PaxDb" id="65489-OBART06G08690.1"/>
<dbReference type="Proteomes" id="UP000026960">
    <property type="component" value="Chromosome 6"/>
</dbReference>
<name>A0A0D3GEN2_9ORYZ</name>
<reference evidence="2" key="2">
    <citation type="submission" date="2015-03" db="UniProtKB">
        <authorList>
            <consortium name="EnsemblPlants"/>
        </authorList>
    </citation>
    <scope>IDENTIFICATION</scope>
</reference>
<reference evidence="2" key="1">
    <citation type="journal article" date="2009" name="Rice">
        <title>De Novo Next Generation Sequencing of Plant Genomes.</title>
        <authorList>
            <person name="Rounsley S."/>
            <person name="Marri P.R."/>
            <person name="Yu Y."/>
            <person name="He R."/>
            <person name="Sisneros N."/>
            <person name="Goicoechea J.L."/>
            <person name="Lee S.J."/>
            <person name="Angelova A."/>
            <person name="Kudrna D."/>
            <person name="Luo M."/>
            <person name="Affourtit J."/>
            <person name="Desany B."/>
            <person name="Knight J."/>
            <person name="Niazi F."/>
            <person name="Egholm M."/>
            <person name="Wing R.A."/>
        </authorList>
    </citation>
    <scope>NUCLEOTIDE SEQUENCE [LARGE SCALE GENOMIC DNA]</scope>
    <source>
        <strain evidence="2">cv. IRGC 105608</strain>
    </source>
</reference>
<dbReference type="Gramene" id="OBART06G08690.1">
    <property type="protein sequence ID" value="OBART06G08690.1"/>
    <property type="gene ID" value="OBART06G08690"/>
</dbReference>
<sequence>MTTNPRPVPVPLYNHDNKPATGAGKSVRNWNNRANLNIFLVRTYTWIYGSWKVNYEQLVPTHALASIQTRPEGPLLVDVCTLIRSVPLPNGNKYVSIRVEVPLQEFVFG</sequence>
<evidence type="ECO:0000313" key="2">
    <source>
        <dbReference type="EnsemblPlants" id="OBART06G08690.1"/>
    </source>
</evidence>
<proteinExistence type="predicted"/>
<accession>A0A0D3GEN2</accession>
<dbReference type="AlphaFoldDB" id="A0A0D3GEN2"/>
<organism evidence="2">
    <name type="scientific">Oryza barthii</name>
    <dbReference type="NCBI Taxonomy" id="65489"/>
    <lineage>
        <taxon>Eukaryota</taxon>
        <taxon>Viridiplantae</taxon>
        <taxon>Streptophyta</taxon>
        <taxon>Embryophyta</taxon>
        <taxon>Tracheophyta</taxon>
        <taxon>Spermatophyta</taxon>
        <taxon>Magnoliopsida</taxon>
        <taxon>Liliopsida</taxon>
        <taxon>Poales</taxon>
        <taxon>Poaceae</taxon>
        <taxon>BOP clade</taxon>
        <taxon>Oryzoideae</taxon>
        <taxon>Oryzeae</taxon>
        <taxon>Oryzinae</taxon>
        <taxon>Oryza</taxon>
    </lineage>
</organism>
<keyword evidence="3" id="KW-1185">Reference proteome</keyword>
<feature type="region of interest" description="Disordered" evidence="1">
    <location>
        <begin position="1"/>
        <end position="26"/>
    </location>
</feature>
<evidence type="ECO:0000313" key="3">
    <source>
        <dbReference type="Proteomes" id="UP000026960"/>
    </source>
</evidence>
<feature type="compositionally biased region" description="Pro residues" evidence="1">
    <location>
        <begin position="1"/>
        <end position="10"/>
    </location>
</feature>